<keyword evidence="7 14" id="KW-0067">ATP-binding</keyword>
<dbReference type="RefSeq" id="WP_020441720.1">
    <property type="nucleotide sequence ID" value="NC_021663.1"/>
</dbReference>
<dbReference type="GO" id="GO:0000725">
    <property type="term" value="P:recombinational repair"/>
    <property type="evidence" value="ECO:0007669"/>
    <property type="project" value="TreeGrafter"/>
</dbReference>
<dbReference type="InterPro" id="IPR011335">
    <property type="entry name" value="Restrct_endonuc-II-like"/>
</dbReference>
<evidence type="ECO:0000256" key="1">
    <source>
        <dbReference type="ARBA" id="ARBA00022722"/>
    </source>
</evidence>
<dbReference type="Gene3D" id="3.40.50.300">
    <property type="entry name" value="P-loop containing nucleotide triphosphate hydrolases"/>
    <property type="match status" value="4"/>
</dbReference>
<dbReference type="InterPro" id="IPR014016">
    <property type="entry name" value="UvrD-like_ATP-bd"/>
</dbReference>
<keyword evidence="6" id="KW-0269">Exonuclease</keyword>
<feature type="region of interest" description="Disordered" evidence="15">
    <location>
        <begin position="520"/>
        <end position="542"/>
    </location>
</feature>
<dbReference type="EC" id="5.6.2.4" evidence="12"/>
<evidence type="ECO:0000256" key="2">
    <source>
        <dbReference type="ARBA" id="ARBA00022741"/>
    </source>
</evidence>
<dbReference type="PATRIC" id="fig|1200352.3.peg.1750"/>
<evidence type="ECO:0000256" key="12">
    <source>
        <dbReference type="ARBA" id="ARBA00034808"/>
    </source>
</evidence>
<dbReference type="InterPro" id="IPR011604">
    <property type="entry name" value="PDDEXK-like_dom_sf"/>
</dbReference>
<evidence type="ECO:0000256" key="15">
    <source>
        <dbReference type="SAM" id="MobiDB-lite"/>
    </source>
</evidence>
<dbReference type="HOGENOM" id="CLU_003630_1_1_11"/>
<name>S4XFK6_9CORY</name>
<evidence type="ECO:0000256" key="11">
    <source>
        <dbReference type="ARBA" id="ARBA00034617"/>
    </source>
</evidence>
<reference evidence="18 19" key="1">
    <citation type="submission" date="2012-06" db="EMBL/GenBank/DDBJ databases">
        <title>Complete genome sequence of Corynebacterium terpenotabidum Y-11 (=DSM 44721).</title>
        <authorList>
            <person name="Ruckert C."/>
            <person name="Albersmeier A."/>
            <person name="Al-Dilaimi A."/>
            <person name="Szczepanowski R."/>
            <person name="Kalinowski J."/>
        </authorList>
    </citation>
    <scope>NUCLEOTIDE SEQUENCE [LARGE SCALE GENOMIC DNA]</scope>
    <source>
        <strain evidence="18 19">Y-11</strain>
    </source>
</reference>
<dbReference type="GO" id="GO:0005524">
    <property type="term" value="F:ATP binding"/>
    <property type="evidence" value="ECO:0007669"/>
    <property type="project" value="UniProtKB-UniRule"/>
</dbReference>
<comment type="catalytic activity">
    <reaction evidence="13">
        <text>ATP + H2O = ADP + phosphate + H(+)</text>
        <dbReference type="Rhea" id="RHEA:13065"/>
        <dbReference type="ChEBI" id="CHEBI:15377"/>
        <dbReference type="ChEBI" id="CHEBI:15378"/>
        <dbReference type="ChEBI" id="CHEBI:30616"/>
        <dbReference type="ChEBI" id="CHEBI:43474"/>
        <dbReference type="ChEBI" id="CHEBI:456216"/>
        <dbReference type="EC" id="5.6.2.4"/>
    </reaction>
</comment>
<dbReference type="KEGG" id="cter:A606_08605"/>
<evidence type="ECO:0000256" key="4">
    <source>
        <dbReference type="ARBA" id="ARBA00022801"/>
    </source>
</evidence>
<evidence type="ECO:0000259" key="17">
    <source>
        <dbReference type="PROSITE" id="PS51217"/>
    </source>
</evidence>
<evidence type="ECO:0000259" key="16">
    <source>
        <dbReference type="PROSITE" id="PS51198"/>
    </source>
</evidence>
<dbReference type="PROSITE" id="PS51198">
    <property type="entry name" value="UVRD_HELICASE_ATP_BIND"/>
    <property type="match status" value="1"/>
</dbReference>
<keyword evidence="8" id="KW-0238">DNA-binding</keyword>
<dbReference type="SUPFAM" id="SSF52540">
    <property type="entry name" value="P-loop containing nucleoside triphosphate hydrolases"/>
    <property type="match status" value="1"/>
</dbReference>
<dbReference type="InterPro" id="IPR000212">
    <property type="entry name" value="DNA_helicase_UvrD/REP"/>
</dbReference>
<dbReference type="Gene3D" id="3.90.320.10">
    <property type="match status" value="1"/>
</dbReference>
<dbReference type="GO" id="GO:0043138">
    <property type="term" value="F:3'-5' DNA helicase activity"/>
    <property type="evidence" value="ECO:0007669"/>
    <property type="project" value="UniProtKB-EC"/>
</dbReference>
<evidence type="ECO:0000256" key="7">
    <source>
        <dbReference type="ARBA" id="ARBA00022840"/>
    </source>
</evidence>
<dbReference type="InterPro" id="IPR038726">
    <property type="entry name" value="PDDEXK_AddAB-type"/>
</dbReference>
<evidence type="ECO:0000256" key="14">
    <source>
        <dbReference type="PROSITE-ProRule" id="PRU00560"/>
    </source>
</evidence>
<feature type="binding site" evidence="14">
    <location>
        <begin position="39"/>
        <end position="46"/>
    </location>
    <ligand>
        <name>ATP</name>
        <dbReference type="ChEBI" id="CHEBI:30616"/>
    </ligand>
</feature>
<dbReference type="PANTHER" id="PTHR11070:SF55">
    <property type="entry name" value="DNA 3'-5' HELICASE"/>
    <property type="match status" value="1"/>
</dbReference>
<keyword evidence="10" id="KW-0413">Isomerase</keyword>
<keyword evidence="3" id="KW-0227">DNA damage</keyword>
<keyword evidence="4 14" id="KW-0378">Hydrolase</keyword>
<keyword evidence="9" id="KW-0234">DNA repair</keyword>
<dbReference type="GO" id="GO:0033202">
    <property type="term" value="C:DNA helicase complex"/>
    <property type="evidence" value="ECO:0007669"/>
    <property type="project" value="TreeGrafter"/>
</dbReference>
<dbReference type="eggNOG" id="COG0210">
    <property type="taxonomic scope" value="Bacteria"/>
</dbReference>
<dbReference type="Pfam" id="PF12705">
    <property type="entry name" value="PDDEXK_1"/>
    <property type="match status" value="1"/>
</dbReference>
<dbReference type="Proteomes" id="UP000014809">
    <property type="component" value="Chromosome"/>
</dbReference>
<dbReference type="SUPFAM" id="SSF52980">
    <property type="entry name" value="Restriction endonuclease-like"/>
    <property type="match status" value="1"/>
</dbReference>
<dbReference type="InterPro" id="IPR014017">
    <property type="entry name" value="DNA_helicase_UvrD-like_C"/>
</dbReference>
<dbReference type="GO" id="GO:0003677">
    <property type="term" value="F:DNA binding"/>
    <property type="evidence" value="ECO:0007669"/>
    <property type="project" value="UniProtKB-KW"/>
</dbReference>
<dbReference type="PROSITE" id="PS51217">
    <property type="entry name" value="UVRD_HELICASE_CTER"/>
    <property type="match status" value="1"/>
</dbReference>
<sequence length="1189" mass="128517">MALIDPVELSQQWLHQDHPPTTQQAAVIGAPAGPMLVVAGAGAGKTETMAARVVWLVANGLVLPEQVLGLTFTRKAARELGVRIRARLQALASSGLVDALPADDPRRAAFTAITPTVATYDSFAGSIVREYGLLLPTEPAGRLITDTERWMIARDVVLDWKSGFTTHRSVPTIIDDMLALSDDMDNHLVSGAEVDEECRITATEIDGLPDRDGKVLKTVDGALQKIGDALDYRRELLDVVAAYRARLADRNLMTFGAQMSIAAQLVAAHPEIGAAQRRRFRVVMLDEYQDTGHAQRVLLRGLFGGGADPDLTVTAVGDPMQSIYGFRGATAANLTHFQTDFPVTEGTPAPRLELTTSWRNPARVLDLANTVSHWSLAEAGAATQVSPLVSRPGAGTGEVKAGWFDTREEELRWLADDLAERYRTRDTSRPFSAAVLLRKNAEAVPVHDLLVERGVPVDMTAGPGLLEVPEVADVYATLRVLVDPSDDIALLRLLTGVRWNIGASDLQALARRVDQLSRREQSSAVAVDGAPADPADPTGESAVDGLTALVTPQPEDSSAMSTVRLRLAELDRDRARVPVGLAEALADLRGMEEFGMSAEGIRRLGDLGRELRFLRLHSLGKPLTDLVADIEQMTGVRTEVLTRYHRDRSRSLGASHLDAFAEVVRSFSELSAASPAALVDYLRSAEVREKGLDAGETEVRTDCVQLLTVHRAKGLEWEIVAVPHATRATYADAVKRPTVTSWTTTARILPSGLRGDATTDPTDVTGMPVLDLSDVIDRKGVVEADNRFRESLGVHAAKEDDRLFYVAVTRAEQVLLISGAAFNGSAKKPVDPSVALTLVRDRLATRAPDCLVGWSELGMIYAKTELARLAKGDPSYREDAVMVPDNPAARNDLVAEYVREIPERPAATWPRPPLTTRLPGVADGAALVRAAMASADADSTSATGTPRPDAGTLADEWARETALLVDEYRAATVPQVVVPLGARLTATEAVALARGPEEFARRRRRPVPLEPRPYTKRGTAFHNWVESFYGDPGLFDEDELPGAADATLADPVLATLKEKFLASVWAQRTPVTVEGSYSVTLAGHLFDGRIDAVFHDGDDPLTGWTVVDWKTGRKPAGRDLADAALQLAVYRLAWAKLLSVRYGTTVDPANISAAFHYVLSNETWEPGTLPSAQELAGWLAGPDGRHDDA</sequence>
<dbReference type="Pfam" id="PF00580">
    <property type="entry name" value="UvrD-helicase"/>
    <property type="match status" value="1"/>
</dbReference>
<dbReference type="STRING" id="1200352.A606_08605"/>
<dbReference type="GO" id="GO:0004527">
    <property type="term" value="F:exonuclease activity"/>
    <property type="evidence" value="ECO:0007669"/>
    <property type="project" value="UniProtKB-KW"/>
</dbReference>
<evidence type="ECO:0000256" key="8">
    <source>
        <dbReference type="ARBA" id="ARBA00023125"/>
    </source>
</evidence>
<dbReference type="EMBL" id="CP003696">
    <property type="protein sequence ID" value="AGP31364.1"/>
    <property type="molecule type" value="Genomic_DNA"/>
</dbReference>
<keyword evidence="1" id="KW-0540">Nuclease</keyword>
<dbReference type="InterPro" id="IPR027417">
    <property type="entry name" value="P-loop_NTPase"/>
</dbReference>
<proteinExistence type="predicted"/>
<accession>S4XFK6</accession>
<gene>
    <name evidence="18" type="ORF">A606_08605</name>
</gene>
<feature type="compositionally biased region" description="Low complexity" evidence="15">
    <location>
        <begin position="524"/>
        <end position="537"/>
    </location>
</feature>
<feature type="domain" description="UvrD-like helicase ATP-binding" evidence="16">
    <location>
        <begin position="18"/>
        <end position="361"/>
    </location>
</feature>
<dbReference type="OrthoDB" id="4812256at2"/>
<dbReference type="GO" id="GO:0005829">
    <property type="term" value="C:cytosol"/>
    <property type="evidence" value="ECO:0007669"/>
    <property type="project" value="TreeGrafter"/>
</dbReference>
<keyword evidence="19" id="KW-1185">Reference proteome</keyword>
<evidence type="ECO:0000313" key="19">
    <source>
        <dbReference type="Proteomes" id="UP000014809"/>
    </source>
</evidence>
<dbReference type="Pfam" id="PF13361">
    <property type="entry name" value="UvrD_C"/>
    <property type="match status" value="2"/>
</dbReference>
<evidence type="ECO:0000256" key="5">
    <source>
        <dbReference type="ARBA" id="ARBA00022806"/>
    </source>
</evidence>
<evidence type="ECO:0000256" key="6">
    <source>
        <dbReference type="ARBA" id="ARBA00022839"/>
    </source>
</evidence>
<keyword evidence="5 14" id="KW-0347">Helicase</keyword>
<protein>
    <recommendedName>
        <fullName evidence="12">DNA 3'-5' helicase</fullName>
        <ecNumber evidence="12">5.6.2.4</ecNumber>
    </recommendedName>
</protein>
<evidence type="ECO:0000256" key="3">
    <source>
        <dbReference type="ARBA" id="ARBA00022763"/>
    </source>
</evidence>
<dbReference type="AlphaFoldDB" id="S4XFK6"/>
<dbReference type="Gene3D" id="1.10.486.10">
    <property type="entry name" value="PCRA, domain 4"/>
    <property type="match status" value="1"/>
</dbReference>
<feature type="domain" description="UvrD-like helicase C-terminal" evidence="17">
    <location>
        <begin position="368"/>
        <end position="714"/>
    </location>
</feature>
<dbReference type="CDD" id="cd17932">
    <property type="entry name" value="DEXQc_UvrD"/>
    <property type="match status" value="1"/>
</dbReference>
<comment type="catalytic activity">
    <reaction evidence="11">
        <text>Couples ATP hydrolysis with the unwinding of duplex DNA by translocating in the 3'-5' direction.</text>
        <dbReference type="EC" id="5.6.2.4"/>
    </reaction>
</comment>
<evidence type="ECO:0000313" key="18">
    <source>
        <dbReference type="EMBL" id="AGP31364.1"/>
    </source>
</evidence>
<organism evidence="18 19">
    <name type="scientific">Corynebacterium terpenotabidum Y-11</name>
    <dbReference type="NCBI Taxonomy" id="1200352"/>
    <lineage>
        <taxon>Bacteria</taxon>
        <taxon>Bacillati</taxon>
        <taxon>Actinomycetota</taxon>
        <taxon>Actinomycetes</taxon>
        <taxon>Mycobacteriales</taxon>
        <taxon>Corynebacteriaceae</taxon>
        <taxon>Corynebacterium</taxon>
    </lineage>
</organism>
<dbReference type="PANTHER" id="PTHR11070">
    <property type="entry name" value="UVRD / RECB / PCRA DNA HELICASE FAMILY MEMBER"/>
    <property type="match status" value="1"/>
</dbReference>
<evidence type="ECO:0000256" key="9">
    <source>
        <dbReference type="ARBA" id="ARBA00023204"/>
    </source>
</evidence>
<evidence type="ECO:0000256" key="13">
    <source>
        <dbReference type="ARBA" id="ARBA00048988"/>
    </source>
</evidence>
<evidence type="ECO:0000256" key="10">
    <source>
        <dbReference type="ARBA" id="ARBA00023235"/>
    </source>
</evidence>
<dbReference type="eggNOG" id="COG2887">
    <property type="taxonomic scope" value="Bacteria"/>
</dbReference>
<keyword evidence="2 14" id="KW-0547">Nucleotide-binding</keyword>